<organism evidence="2 3">
    <name type="scientific">Hebeloma cylindrosporum</name>
    <dbReference type="NCBI Taxonomy" id="76867"/>
    <lineage>
        <taxon>Eukaryota</taxon>
        <taxon>Fungi</taxon>
        <taxon>Dikarya</taxon>
        <taxon>Basidiomycota</taxon>
        <taxon>Agaricomycotina</taxon>
        <taxon>Agaricomycetes</taxon>
        <taxon>Agaricomycetidae</taxon>
        <taxon>Agaricales</taxon>
        <taxon>Agaricineae</taxon>
        <taxon>Hymenogastraceae</taxon>
        <taxon>Hebeloma</taxon>
    </lineage>
</organism>
<sequence>MQSTLLRSLPGPTSRRPFLGLFHCRRVCLAKTPITLARLAHSHFSQHHSSKYRLPILKPTIQWRITRDYSSQMTDIFYEDPNRADLFYHFVQPPTPLSRSIRAFAVSFLNATPASPDSETIIGWLPAQTYQTDTPDTSSSRTSQQGRRTTAGLHDFIPNPQFLKLLHKTIQSSLAAGLDEIWDNGAKQVQQGWMHIHGEQPCSLIFRVLDQRNVPALGRIGDPDDIIASVLIEDSKIKPETYQAMPSYRVCTTDGILQLTPGLAKELHRALIYKTKEETSS</sequence>
<feature type="region of interest" description="Disordered" evidence="1">
    <location>
        <begin position="130"/>
        <end position="151"/>
    </location>
</feature>
<feature type="compositionally biased region" description="Low complexity" evidence="1">
    <location>
        <begin position="131"/>
        <end position="150"/>
    </location>
</feature>
<evidence type="ECO:0000313" key="3">
    <source>
        <dbReference type="Proteomes" id="UP000053424"/>
    </source>
</evidence>
<name>A0A0C3CSC5_HEBCY</name>
<gene>
    <name evidence="2" type="ORF">M413DRAFT_64043</name>
</gene>
<reference evidence="3" key="2">
    <citation type="submission" date="2015-01" db="EMBL/GenBank/DDBJ databases">
        <title>Evolutionary Origins and Diversification of the Mycorrhizal Mutualists.</title>
        <authorList>
            <consortium name="DOE Joint Genome Institute"/>
            <consortium name="Mycorrhizal Genomics Consortium"/>
            <person name="Kohler A."/>
            <person name="Kuo A."/>
            <person name="Nagy L.G."/>
            <person name="Floudas D."/>
            <person name="Copeland A."/>
            <person name="Barry K.W."/>
            <person name="Cichocki N."/>
            <person name="Veneault-Fourrey C."/>
            <person name="LaButti K."/>
            <person name="Lindquist E.A."/>
            <person name="Lipzen A."/>
            <person name="Lundell T."/>
            <person name="Morin E."/>
            <person name="Murat C."/>
            <person name="Riley R."/>
            <person name="Ohm R."/>
            <person name="Sun H."/>
            <person name="Tunlid A."/>
            <person name="Henrissat B."/>
            <person name="Grigoriev I.V."/>
            <person name="Hibbett D.S."/>
            <person name="Martin F."/>
        </authorList>
    </citation>
    <scope>NUCLEOTIDE SEQUENCE [LARGE SCALE GENOMIC DNA]</scope>
    <source>
        <strain evidence="3">h7</strain>
    </source>
</reference>
<dbReference type="PANTHER" id="PTHR37331">
    <property type="entry name" value="YALI0F11671P"/>
    <property type="match status" value="1"/>
</dbReference>
<reference evidence="2 3" key="1">
    <citation type="submission" date="2014-04" db="EMBL/GenBank/DDBJ databases">
        <authorList>
            <consortium name="DOE Joint Genome Institute"/>
            <person name="Kuo A."/>
            <person name="Gay G."/>
            <person name="Dore J."/>
            <person name="Kohler A."/>
            <person name="Nagy L.G."/>
            <person name="Floudas D."/>
            <person name="Copeland A."/>
            <person name="Barry K.W."/>
            <person name="Cichocki N."/>
            <person name="Veneault-Fourrey C."/>
            <person name="LaButti K."/>
            <person name="Lindquist E.A."/>
            <person name="Lipzen A."/>
            <person name="Lundell T."/>
            <person name="Morin E."/>
            <person name="Murat C."/>
            <person name="Sun H."/>
            <person name="Tunlid A."/>
            <person name="Henrissat B."/>
            <person name="Grigoriev I.V."/>
            <person name="Hibbett D.S."/>
            <person name="Martin F."/>
            <person name="Nordberg H.P."/>
            <person name="Cantor M.N."/>
            <person name="Hua S.X."/>
        </authorList>
    </citation>
    <scope>NUCLEOTIDE SEQUENCE [LARGE SCALE GENOMIC DNA]</scope>
    <source>
        <strain evidence="3">h7</strain>
    </source>
</reference>
<evidence type="ECO:0000313" key="2">
    <source>
        <dbReference type="EMBL" id="KIM46791.1"/>
    </source>
</evidence>
<accession>A0A0C3CSC5</accession>
<evidence type="ECO:0000256" key="1">
    <source>
        <dbReference type="SAM" id="MobiDB-lite"/>
    </source>
</evidence>
<dbReference type="STRING" id="686832.A0A0C3CSC5"/>
<protein>
    <submittedName>
        <fullName evidence="2">Uncharacterized protein</fullName>
    </submittedName>
</protein>
<proteinExistence type="predicted"/>
<dbReference type="Proteomes" id="UP000053424">
    <property type="component" value="Unassembled WGS sequence"/>
</dbReference>
<dbReference type="OrthoDB" id="5397701at2759"/>
<keyword evidence="3" id="KW-1185">Reference proteome</keyword>
<dbReference type="EMBL" id="KN831770">
    <property type="protein sequence ID" value="KIM46791.1"/>
    <property type="molecule type" value="Genomic_DNA"/>
</dbReference>
<dbReference type="AlphaFoldDB" id="A0A0C3CSC5"/>
<dbReference type="HOGENOM" id="CLU_080764_0_1_1"/>
<dbReference type="PANTHER" id="PTHR37331:SF1">
    <property type="entry name" value="YALI0F11671P"/>
    <property type="match status" value="1"/>
</dbReference>